<feature type="compositionally biased region" description="Low complexity" evidence="1">
    <location>
        <begin position="225"/>
        <end position="235"/>
    </location>
</feature>
<evidence type="ECO:0000313" key="3">
    <source>
        <dbReference type="Proteomes" id="UP000002630"/>
    </source>
</evidence>
<proteinExistence type="predicted"/>
<evidence type="ECO:0000256" key="1">
    <source>
        <dbReference type="SAM" id="MobiDB-lite"/>
    </source>
</evidence>
<dbReference type="AlphaFoldDB" id="D7G0U1"/>
<sequence>MDQDGLFLMLKMCNGCSHNKGSWKKCMSRRHNPRMSTVREDELTYSHRQCVKPDQAITIYKLHDHETNEDYLEFDEKIIFQTACRMCLNIKSCLREGHKLIDWRPTFAGGRVAGSSHPPPSPPASTPAPTPPPPPPAARGGGSRRGGGGPGRAPRSARGRSASTSVVDDEMEVVEDYGDGGGTGRKVFPAGGRGRRGHAAAAAAAGGAPQESTATRRGPHKRKSPASSAYPRSASSHQLMQLKVCYC</sequence>
<keyword evidence="3" id="KW-1185">Reference proteome</keyword>
<feature type="compositionally biased region" description="Gly residues" evidence="1">
    <location>
        <begin position="139"/>
        <end position="151"/>
    </location>
</feature>
<dbReference type="EMBL" id="FN649760">
    <property type="protein sequence ID" value="CBJ26754.1"/>
    <property type="molecule type" value="Genomic_DNA"/>
</dbReference>
<dbReference type="Proteomes" id="UP000002630">
    <property type="component" value="Unassembled WGS sequence"/>
</dbReference>
<name>D7G0U1_ECTSI</name>
<feature type="compositionally biased region" description="Acidic residues" evidence="1">
    <location>
        <begin position="167"/>
        <end position="178"/>
    </location>
</feature>
<feature type="compositionally biased region" description="Pro residues" evidence="1">
    <location>
        <begin position="117"/>
        <end position="137"/>
    </location>
</feature>
<feature type="compositionally biased region" description="Low complexity" evidence="1">
    <location>
        <begin position="199"/>
        <end position="208"/>
    </location>
</feature>
<feature type="region of interest" description="Disordered" evidence="1">
    <location>
        <begin position="111"/>
        <end position="235"/>
    </location>
</feature>
<accession>D7G0U1</accession>
<protein>
    <submittedName>
        <fullName evidence="2">Uncharacterized protein</fullName>
    </submittedName>
</protein>
<feature type="compositionally biased region" description="Low complexity" evidence="1">
    <location>
        <begin position="152"/>
        <end position="166"/>
    </location>
</feature>
<evidence type="ECO:0000313" key="2">
    <source>
        <dbReference type="EMBL" id="CBJ26754.1"/>
    </source>
</evidence>
<dbReference type="InParanoid" id="D7G0U1"/>
<organism evidence="2 3">
    <name type="scientific">Ectocarpus siliculosus</name>
    <name type="common">Brown alga</name>
    <name type="synonym">Conferva siliculosa</name>
    <dbReference type="NCBI Taxonomy" id="2880"/>
    <lineage>
        <taxon>Eukaryota</taxon>
        <taxon>Sar</taxon>
        <taxon>Stramenopiles</taxon>
        <taxon>Ochrophyta</taxon>
        <taxon>PX clade</taxon>
        <taxon>Phaeophyceae</taxon>
        <taxon>Ectocarpales</taxon>
        <taxon>Ectocarpaceae</taxon>
        <taxon>Ectocarpus</taxon>
    </lineage>
</organism>
<gene>
    <name evidence="2" type="ORF">Esi_0042_0144</name>
</gene>
<reference evidence="2 3" key="1">
    <citation type="journal article" date="2010" name="Nature">
        <title>The Ectocarpus genome and the independent evolution of multicellularity in brown algae.</title>
        <authorList>
            <person name="Cock J.M."/>
            <person name="Sterck L."/>
            <person name="Rouze P."/>
            <person name="Scornet D."/>
            <person name="Allen A.E."/>
            <person name="Amoutzias G."/>
            <person name="Anthouard V."/>
            <person name="Artiguenave F."/>
            <person name="Aury J.M."/>
            <person name="Badger J.H."/>
            <person name="Beszteri B."/>
            <person name="Billiau K."/>
            <person name="Bonnet E."/>
            <person name="Bothwell J.H."/>
            <person name="Bowler C."/>
            <person name="Boyen C."/>
            <person name="Brownlee C."/>
            <person name="Carrano C.J."/>
            <person name="Charrier B."/>
            <person name="Cho G.Y."/>
            <person name="Coelho S.M."/>
            <person name="Collen J."/>
            <person name="Corre E."/>
            <person name="Da Silva C."/>
            <person name="Delage L."/>
            <person name="Delaroque N."/>
            <person name="Dittami S.M."/>
            <person name="Doulbeau S."/>
            <person name="Elias M."/>
            <person name="Farnham G."/>
            <person name="Gachon C.M."/>
            <person name="Gschloessl B."/>
            <person name="Heesch S."/>
            <person name="Jabbari K."/>
            <person name="Jubin C."/>
            <person name="Kawai H."/>
            <person name="Kimura K."/>
            <person name="Kloareg B."/>
            <person name="Kupper F.C."/>
            <person name="Lang D."/>
            <person name="Le Bail A."/>
            <person name="Leblanc C."/>
            <person name="Lerouge P."/>
            <person name="Lohr M."/>
            <person name="Lopez P.J."/>
            <person name="Martens C."/>
            <person name="Maumus F."/>
            <person name="Michel G."/>
            <person name="Miranda-Saavedra D."/>
            <person name="Morales J."/>
            <person name="Moreau H."/>
            <person name="Motomura T."/>
            <person name="Nagasato C."/>
            <person name="Napoli C.A."/>
            <person name="Nelson D.R."/>
            <person name="Nyvall-Collen P."/>
            <person name="Peters A.F."/>
            <person name="Pommier C."/>
            <person name="Potin P."/>
            <person name="Poulain J."/>
            <person name="Quesneville H."/>
            <person name="Read B."/>
            <person name="Rensing S.A."/>
            <person name="Ritter A."/>
            <person name="Rousvoal S."/>
            <person name="Samanta M."/>
            <person name="Samson G."/>
            <person name="Schroeder D.C."/>
            <person name="Segurens B."/>
            <person name="Strittmatter M."/>
            <person name="Tonon T."/>
            <person name="Tregear J.W."/>
            <person name="Valentin K."/>
            <person name="von Dassow P."/>
            <person name="Yamagishi T."/>
            <person name="Van de Peer Y."/>
            <person name="Wincker P."/>
        </authorList>
    </citation>
    <scope>NUCLEOTIDE SEQUENCE [LARGE SCALE GENOMIC DNA]</scope>
    <source>
        <strain evidence="3">Ec32 / CCAP1310/4</strain>
    </source>
</reference>
<dbReference type="OrthoDB" id="10563449at2759"/>